<feature type="chain" id="PRO_5032786878" description="Haem-binding uptake Tiki superfamily ChaN domain-containing protein" evidence="1">
    <location>
        <begin position="21"/>
        <end position="262"/>
    </location>
</feature>
<protein>
    <recommendedName>
        <fullName evidence="4">Haem-binding uptake Tiki superfamily ChaN domain-containing protein</fullName>
    </recommendedName>
</protein>
<feature type="signal peptide" evidence="1">
    <location>
        <begin position="1"/>
        <end position="20"/>
    </location>
</feature>
<keyword evidence="3" id="KW-1185">Reference proteome</keyword>
<accession>A0A846MWN7</accession>
<evidence type="ECO:0008006" key="4">
    <source>
        <dbReference type="Google" id="ProtNLM"/>
    </source>
</evidence>
<keyword evidence="1" id="KW-0732">Signal</keyword>
<dbReference type="InterPro" id="IPR043749">
    <property type="entry name" value="DUF5694"/>
</dbReference>
<proteinExistence type="predicted"/>
<dbReference type="Proteomes" id="UP000570514">
    <property type="component" value="Unassembled WGS sequence"/>
</dbReference>
<dbReference type="AlphaFoldDB" id="A0A846MWN7"/>
<gene>
    <name evidence="2" type="ORF">FHS83_001262</name>
</gene>
<sequence>MKFAASLFAGMLFAASPAFAADAPIEVMVVGLFHMSNPGHDLANVKADDMLAETRQKEIAATTAGLSRFRPTIVAVEWPEGVTNERYASYRAGTLEPSPNEVVQLGFRLAKESGLTRVDGIDVDGNFPFEAVEAFAKAHGQKAALEGLIQTAQQEVAAIDAVLAKGTVSATLRYLNEPATIFRSQNFYRSTLLFGAGDDQPGAALMTGWYERNFRICAKLVQRAKPGDRVVMFYGAGHAFLLRQCISEMPGYRLVEPNTYLP</sequence>
<evidence type="ECO:0000313" key="2">
    <source>
        <dbReference type="EMBL" id="NIK87944.1"/>
    </source>
</evidence>
<evidence type="ECO:0000313" key="3">
    <source>
        <dbReference type="Proteomes" id="UP000570514"/>
    </source>
</evidence>
<organism evidence="2 3">
    <name type="scientific">Rhizomicrobium palustre</name>
    <dbReference type="NCBI Taxonomy" id="189966"/>
    <lineage>
        <taxon>Bacteria</taxon>
        <taxon>Pseudomonadati</taxon>
        <taxon>Pseudomonadota</taxon>
        <taxon>Alphaproteobacteria</taxon>
        <taxon>Micropepsales</taxon>
        <taxon>Micropepsaceae</taxon>
        <taxon>Rhizomicrobium</taxon>
    </lineage>
</organism>
<dbReference type="RefSeq" id="WP_167081967.1">
    <property type="nucleotide sequence ID" value="NZ_BAAADC010000001.1"/>
</dbReference>
<dbReference type="EMBL" id="JAASRM010000001">
    <property type="protein sequence ID" value="NIK87944.1"/>
    <property type="molecule type" value="Genomic_DNA"/>
</dbReference>
<evidence type="ECO:0000256" key="1">
    <source>
        <dbReference type="SAM" id="SignalP"/>
    </source>
</evidence>
<dbReference type="Pfam" id="PF18950">
    <property type="entry name" value="DUF5694"/>
    <property type="match status" value="1"/>
</dbReference>
<name>A0A846MWN7_9PROT</name>
<comment type="caution">
    <text evidence="2">The sequence shown here is derived from an EMBL/GenBank/DDBJ whole genome shotgun (WGS) entry which is preliminary data.</text>
</comment>
<reference evidence="2 3" key="1">
    <citation type="submission" date="2020-03" db="EMBL/GenBank/DDBJ databases">
        <title>Genomic Encyclopedia of Type Strains, Phase IV (KMG-IV): sequencing the most valuable type-strain genomes for metagenomic binning, comparative biology and taxonomic classification.</title>
        <authorList>
            <person name="Goeker M."/>
        </authorList>
    </citation>
    <scope>NUCLEOTIDE SEQUENCE [LARGE SCALE GENOMIC DNA]</scope>
    <source>
        <strain evidence="2 3">DSM 19867</strain>
    </source>
</reference>